<organism evidence="3 4">
    <name type="scientific">Chlorella ohadii</name>
    <dbReference type="NCBI Taxonomy" id="2649997"/>
    <lineage>
        <taxon>Eukaryota</taxon>
        <taxon>Viridiplantae</taxon>
        <taxon>Chlorophyta</taxon>
        <taxon>core chlorophytes</taxon>
        <taxon>Trebouxiophyceae</taxon>
        <taxon>Chlorellales</taxon>
        <taxon>Chlorellaceae</taxon>
        <taxon>Chlorella clade</taxon>
        <taxon>Chlorella</taxon>
    </lineage>
</organism>
<protein>
    <recommendedName>
        <fullName evidence="2">Methyltransferase FkbM domain-containing protein</fullName>
    </recommendedName>
</protein>
<dbReference type="NCBIfam" id="TIGR01444">
    <property type="entry name" value="fkbM_fam"/>
    <property type="match status" value="1"/>
</dbReference>
<evidence type="ECO:0000259" key="2">
    <source>
        <dbReference type="Pfam" id="PF05050"/>
    </source>
</evidence>
<dbReference type="PANTHER" id="PTHR34203">
    <property type="entry name" value="METHYLTRANSFERASE, FKBM FAMILY PROTEIN"/>
    <property type="match status" value="1"/>
</dbReference>
<dbReference type="EMBL" id="JADXDR010000179">
    <property type="protein sequence ID" value="KAI7836696.1"/>
    <property type="molecule type" value="Genomic_DNA"/>
</dbReference>
<accession>A0AAD5DH21</accession>
<evidence type="ECO:0000313" key="4">
    <source>
        <dbReference type="Proteomes" id="UP001205105"/>
    </source>
</evidence>
<dbReference type="InterPro" id="IPR006342">
    <property type="entry name" value="FkbM_mtfrase"/>
</dbReference>
<keyword evidence="1" id="KW-0812">Transmembrane</keyword>
<reference evidence="3" key="1">
    <citation type="submission" date="2020-11" db="EMBL/GenBank/DDBJ databases">
        <title>Chlorella ohadii genome sequencing and assembly.</title>
        <authorList>
            <person name="Murik O."/>
            <person name="Treves H."/>
            <person name="Kedem I."/>
            <person name="Shotland Y."/>
            <person name="Kaplan A."/>
        </authorList>
    </citation>
    <scope>NUCLEOTIDE SEQUENCE</scope>
    <source>
        <strain evidence="3">1</strain>
    </source>
</reference>
<name>A0AAD5DH21_9CHLO</name>
<dbReference type="InterPro" id="IPR029063">
    <property type="entry name" value="SAM-dependent_MTases_sf"/>
</dbReference>
<sequence length="356" mass="37911">MGAGRAGPKPRLAAAVLAGLLLLCIIIFGGGKPAALQKAGDASCTCDSSSPSAEPTAGHRQEGKQLTELAADFTMNDLYGAAQYTGLLRCSGSLTLTDEQMAAARWGDAPDLALTAEQLACAGAAASASPTGCCLSNASIRPNTTDATVFRAVFKEHGFFYLYGMPPLINDHPRYILDAGANVGFTSLLLSLLYPDATIVSVEPDPGNFAQLQKNVAGRKNVHPLNVGLWGWATQIAVKAKAGEWGYVFEEVPTGQAGMPAMSVKDIMARFDIPSFDILKIDVEGAEGQVFAPTADLSWIRPLDGQFIIMEVHPTFAPHFGLAGEELTARVDRALRQFVHRRNGEHDLYFSTSLLN</sequence>
<feature type="transmembrane region" description="Helical" evidence="1">
    <location>
        <begin position="12"/>
        <end position="31"/>
    </location>
</feature>
<dbReference type="Gene3D" id="3.40.50.150">
    <property type="entry name" value="Vaccinia Virus protein VP39"/>
    <property type="match status" value="1"/>
</dbReference>
<evidence type="ECO:0000313" key="3">
    <source>
        <dbReference type="EMBL" id="KAI7836696.1"/>
    </source>
</evidence>
<dbReference type="InterPro" id="IPR052514">
    <property type="entry name" value="SAM-dependent_MTase"/>
</dbReference>
<keyword evidence="4" id="KW-1185">Reference proteome</keyword>
<dbReference type="Proteomes" id="UP001205105">
    <property type="component" value="Unassembled WGS sequence"/>
</dbReference>
<keyword evidence="1" id="KW-0472">Membrane</keyword>
<keyword evidence="1" id="KW-1133">Transmembrane helix</keyword>
<gene>
    <name evidence="3" type="ORF">COHA_009472</name>
</gene>
<comment type="caution">
    <text evidence="3">The sequence shown here is derived from an EMBL/GenBank/DDBJ whole genome shotgun (WGS) entry which is preliminary data.</text>
</comment>
<proteinExistence type="predicted"/>
<dbReference type="Pfam" id="PF05050">
    <property type="entry name" value="Methyltransf_21"/>
    <property type="match status" value="1"/>
</dbReference>
<dbReference type="SUPFAM" id="SSF53335">
    <property type="entry name" value="S-adenosyl-L-methionine-dependent methyltransferases"/>
    <property type="match status" value="1"/>
</dbReference>
<feature type="domain" description="Methyltransferase FkbM" evidence="2">
    <location>
        <begin position="178"/>
        <end position="336"/>
    </location>
</feature>
<evidence type="ECO:0000256" key="1">
    <source>
        <dbReference type="SAM" id="Phobius"/>
    </source>
</evidence>
<dbReference type="AlphaFoldDB" id="A0AAD5DH21"/>
<dbReference type="PANTHER" id="PTHR34203:SF13">
    <property type="entry name" value="EXPRESSED PROTEIN"/>
    <property type="match status" value="1"/>
</dbReference>